<name>A0A9N9KGD8_9GLOM</name>
<dbReference type="Proteomes" id="UP000789405">
    <property type="component" value="Unassembled WGS sequence"/>
</dbReference>
<evidence type="ECO:0000313" key="2">
    <source>
        <dbReference type="Proteomes" id="UP000789405"/>
    </source>
</evidence>
<accession>A0A9N9KGD8</accession>
<proteinExistence type="predicted"/>
<dbReference type="EMBL" id="CAJVPY010065661">
    <property type="protein sequence ID" value="CAG8824945.1"/>
    <property type="molecule type" value="Genomic_DNA"/>
</dbReference>
<reference evidence="1" key="1">
    <citation type="submission" date="2021-06" db="EMBL/GenBank/DDBJ databases">
        <authorList>
            <person name="Kallberg Y."/>
            <person name="Tangrot J."/>
            <person name="Rosling A."/>
        </authorList>
    </citation>
    <scope>NUCLEOTIDE SEQUENCE</scope>
    <source>
        <strain evidence="1">MA453B</strain>
    </source>
</reference>
<evidence type="ECO:0000313" key="1">
    <source>
        <dbReference type="EMBL" id="CAG8824945.1"/>
    </source>
</evidence>
<protein>
    <submittedName>
        <fullName evidence="1">2328_t:CDS:1</fullName>
    </submittedName>
</protein>
<feature type="non-terminal residue" evidence="1">
    <location>
        <position position="1"/>
    </location>
</feature>
<feature type="non-terminal residue" evidence="1">
    <location>
        <position position="44"/>
    </location>
</feature>
<dbReference type="AlphaFoldDB" id="A0A9N9KGD8"/>
<comment type="caution">
    <text evidence="1">The sequence shown here is derived from an EMBL/GenBank/DDBJ whole genome shotgun (WGS) entry which is preliminary data.</text>
</comment>
<keyword evidence="2" id="KW-1185">Reference proteome</keyword>
<sequence>FFLTQNLQEFENTQAGMNCLCNCSSVTVIHDLDIDTFSTIYTLI</sequence>
<organism evidence="1 2">
    <name type="scientific">Dentiscutata erythropus</name>
    <dbReference type="NCBI Taxonomy" id="1348616"/>
    <lineage>
        <taxon>Eukaryota</taxon>
        <taxon>Fungi</taxon>
        <taxon>Fungi incertae sedis</taxon>
        <taxon>Mucoromycota</taxon>
        <taxon>Glomeromycotina</taxon>
        <taxon>Glomeromycetes</taxon>
        <taxon>Diversisporales</taxon>
        <taxon>Gigasporaceae</taxon>
        <taxon>Dentiscutata</taxon>
    </lineage>
</organism>
<gene>
    <name evidence="1" type="ORF">DERYTH_LOCUS27805</name>
</gene>